<protein>
    <submittedName>
        <fullName evidence="2">Uncharacterized protein</fullName>
    </submittedName>
</protein>
<evidence type="ECO:0000256" key="1">
    <source>
        <dbReference type="SAM" id="Phobius"/>
    </source>
</evidence>
<dbReference type="EMBL" id="JSYZ01000007">
    <property type="protein sequence ID" value="KPA91424.1"/>
    <property type="molecule type" value="Genomic_DNA"/>
</dbReference>
<dbReference type="AlphaFoldDB" id="A0A0M9GHK4"/>
<comment type="caution">
    <text evidence="2">The sequence shown here is derived from an EMBL/GenBank/DDBJ whole genome shotgun (WGS) entry which is preliminary data.</text>
</comment>
<proteinExistence type="predicted"/>
<reference evidence="2 3" key="1">
    <citation type="journal article" date="2015" name="PLoS ONE">
        <title>Rice-Infecting Pseudomonas Genomes Are Highly Accessorized and Harbor Multiple Putative Virulence Mechanisms to Cause Sheath Brown Rot.</title>
        <authorList>
            <person name="Quibod I.L."/>
            <person name="Grande G."/>
            <person name="Oreiro E.G."/>
            <person name="Borja F.N."/>
            <person name="Dossa G.S."/>
            <person name="Mauleon R."/>
            <person name="Cruz C.V."/>
            <person name="Oliva R."/>
        </authorList>
    </citation>
    <scope>NUCLEOTIDE SEQUENCE [LARGE SCALE GENOMIC DNA]</scope>
    <source>
        <strain evidence="2 3">IRRI 6609</strain>
    </source>
</reference>
<accession>A0A0M9GHK4</accession>
<feature type="transmembrane region" description="Helical" evidence="1">
    <location>
        <begin position="106"/>
        <end position="124"/>
    </location>
</feature>
<sequence>MSHPRHTPSALVPTGPMKPLRRLGLIVLIPLVLALLSLLVGSLVSISGLSLMRFAQWQAWQVHHYGYFLLARLLLFSLAAWGWVWFRRRALPVQPGVPDSLKRAEVIAALGILLIELVRALALWEGLA</sequence>
<dbReference type="PATRIC" id="fig|50340.43.peg.5678"/>
<dbReference type="RefSeq" id="WP_192842823.1">
    <property type="nucleotide sequence ID" value="NZ_JSYZ01000007.1"/>
</dbReference>
<evidence type="ECO:0000313" key="3">
    <source>
        <dbReference type="Proteomes" id="UP000037931"/>
    </source>
</evidence>
<dbReference type="STRING" id="50340.PF66_02307"/>
<evidence type="ECO:0000313" key="2">
    <source>
        <dbReference type="EMBL" id="KPA91424.1"/>
    </source>
</evidence>
<dbReference type="Proteomes" id="UP000037931">
    <property type="component" value="Unassembled WGS sequence"/>
</dbReference>
<feature type="transmembrane region" description="Helical" evidence="1">
    <location>
        <begin position="23"/>
        <end position="45"/>
    </location>
</feature>
<keyword evidence="3" id="KW-1185">Reference proteome</keyword>
<name>A0A0M9GHK4_9PSED</name>
<keyword evidence="1" id="KW-0812">Transmembrane</keyword>
<feature type="transmembrane region" description="Helical" evidence="1">
    <location>
        <begin position="65"/>
        <end position="86"/>
    </location>
</feature>
<keyword evidence="1" id="KW-0472">Membrane</keyword>
<keyword evidence="1" id="KW-1133">Transmembrane helix</keyword>
<gene>
    <name evidence="2" type="ORF">PF66_02307</name>
</gene>
<organism evidence="2 3">
    <name type="scientific">Pseudomonas asplenii</name>
    <dbReference type="NCBI Taxonomy" id="53407"/>
    <lineage>
        <taxon>Bacteria</taxon>
        <taxon>Pseudomonadati</taxon>
        <taxon>Pseudomonadota</taxon>
        <taxon>Gammaproteobacteria</taxon>
        <taxon>Pseudomonadales</taxon>
        <taxon>Pseudomonadaceae</taxon>
        <taxon>Pseudomonas</taxon>
    </lineage>
</organism>